<dbReference type="GO" id="GO:0003848">
    <property type="term" value="F:2-amino-4-hydroxy-6-hydroxymethyldihydropteridine diphosphokinase activity"/>
    <property type="evidence" value="ECO:0007669"/>
    <property type="project" value="UniProtKB-EC"/>
</dbReference>
<evidence type="ECO:0000256" key="10">
    <source>
        <dbReference type="ARBA" id="ARBA00029409"/>
    </source>
</evidence>
<dbReference type="Gene3D" id="3.30.70.560">
    <property type="entry name" value="7,8-Dihydro-6-hydroxymethylpterin-pyrophosphokinase HPPK"/>
    <property type="match status" value="1"/>
</dbReference>
<dbReference type="InterPro" id="IPR000550">
    <property type="entry name" value="Hppk"/>
</dbReference>
<dbReference type="EC" id="2.7.6.3" evidence="3"/>
<evidence type="ECO:0000313" key="15">
    <source>
        <dbReference type="Proteomes" id="UP001215503"/>
    </source>
</evidence>
<comment type="pathway">
    <text evidence="1">Cofactor biosynthesis; tetrahydrofolate biosynthesis; 2-amino-4-hydroxy-6-hydroxymethyl-7,8-dihydropteridine diphosphate from 7,8-dihydroneopterin triphosphate: step 4/4.</text>
</comment>
<dbReference type="CDD" id="cd00483">
    <property type="entry name" value="HPPK"/>
    <property type="match status" value="1"/>
</dbReference>
<evidence type="ECO:0000256" key="5">
    <source>
        <dbReference type="ARBA" id="ARBA00022679"/>
    </source>
</evidence>
<dbReference type="PANTHER" id="PTHR43071">
    <property type="entry name" value="2-AMINO-4-HYDROXY-6-HYDROXYMETHYLDIHYDROPTERIDINE PYROPHOSPHOKINASE"/>
    <property type="match status" value="1"/>
</dbReference>
<dbReference type="PANTHER" id="PTHR43071:SF1">
    <property type="entry name" value="2-AMINO-4-HYDROXY-6-HYDROXYMETHYLDIHYDROPTERIDINE PYROPHOSPHOKINASE"/>
    <property type="match status" value="1"/>
</dbReference>
<evidence type="ECO:0000256" key="1">
    <source>
        <dbReference type="ARBA" id="ARBA00005051"/>
    </source>
</evidence>
<evidence type="ECO:0000256" key="12">
    <source>
        <dbReference type="ARBA" id="ARBA00033413"/>
    </source>
</evidence>
<protein>
    <recommendedName>
        <fullName evidence="4">2-amino-4-hydroxy-6-hydroxymethyldihydropteridine pyrophosphokinase</fullName>
        <ecNumber evidence="3">2.7.6.3</ecNumber>
    </recommendedName>
    <alternativeName>
        <fullName evidence="11">6-hydroxymethyl-7,8-dihydropterin pyrophosphokinase</fullName>
    </alternativeName>
    <alternativeName>
        <fullName evidence="12">7,8-dihydro-6-hydroxymethylpterin-pyrophosphokinase</fullName>
    </alternativeName>
</protein>
<reference evidence="14 15" key="1">
    <citation type="submission" date="2023-03" db="EMBL/GenBank/DDBJ databases">
        <title>Fodinicurvata sp. CAU 1616 isolated from sea sendiment.</title>
        <authorList>
            <person name="Kim W."/>
        </authorList>
    </citation>
    <scope>NUCLEOTIDE SEQUENCE [LARGE SCALE GENOMIC DNA]</scope>
    <source>
        <strain evidence="14 15">CAU 1616</strain>
    </source>
</reference>
<evidence type="ECO:0000256" key="8">
    <source>
        <dbReference type="ARBA" id="ARBA00022840"/>
    </source>
</evidence>
<gene>
    <name evidence="14" type="primary">folK</name>
    <name evidence="14" type="ORF">P2G67_04800</name>
</gene>
<keyword evidence="15" id="KW-1185">Reference proteome</keyword>
<keyword evidence="6" id="KW-0547">Nucleotide-binding</keyword>
<evidence type="ECO:0000256" key="6">
    <source>
        <dbReference type="ARBA" id="ARBA00022741"/>
    </source>
</evidence>
<dbReference type="EMBL" id="JARHUD010000002">
    <property type="protein sequence ID" value="MDF2095289.1"/>
    <property type="molecule type" value="Genomic_DNA"/>
</dbReference>
<sequence>MSVILIAIGSNLPHPEHGQPRAVCEAALLRLAELGVPLLRRSRWFGSAPVPRSDQPWFVNGVAAVEPEPALAPADLLAVLHQVEAEFGRERRLRNEARILDLDLIDYRGIVSPPDSDLRLPHPRLQERAFVVLPLQDVSRNWRHPVSGEAIADIAARLPEEQQTQPLE</sequence>
<keyword evidence="5 14" id="KW-0808">Transferase</keyword>
<evidence type="ECO:0000256" key="7">
    <source>
        <dbReference type="ARBA" id="ARBA00022777"/>
    </source>
</evidence>
<dbReference type="SUPFAM" id="SSF55083">
    <property type="entry name" value="6-hydroxymethyl-7,8-dihydropterin pyrophosphokinase, HPPK"/>
    <property type="match status" value="1"/>
</dbReference>
<organism evidence="14 15">
    <name type="scientific">Aquibaculum arenosum</name>
    <dbReference type="NCBI Taxonomy" id="3032591"/>
    <lineage>
        <taxon>Bacteria</taxon>
        <taxon>Pseudomonadati</taxon>
        <taxon>Pseudomonadota</taxon>
        <taxon>Alphaproteobacteria</taxon>
        <taxon>Rhodospirillales</taxon>
        <taxon>Rhodovibrionaceae</taxon>
        <taxon>Aquibaculum</taxon>
    </lineage>
</organism>
<evidence type="ECO:0000256" key="2">
    <source>
        <dbReference type="ARBA" id="ARBA00005810"/>
    </source>
</evidence>
<evidence type="ECO:0000256" key="9">
    <source>
        <dbReference type="ARBA" id="ARBA00022909"/>
    </source>
</evidence>
<proteinExistence type="inferred from homology"/>
<accession>A0ABT5YLZ7</accession>
<evidence type="ECO:0000256" key="11">
    <source>
        <dbReference type="ARBA" id="ARBA00029766"/>
    </source>
</evidence>
<comment type="similarity">
    <text evidence="2">Belongs to the HPPK family.</text>
</comment>
<evidence type="ECO:0000256" key="4">
    <source>
        <dbReference type="ARBA" id="ARBA00016218"/>
    </source>
</evidence>
<comment type="function">
    <text evidence="10">Catalyzes the transfer of pyrophosphate from adenosine triphosphate (ATP) to 6-hydroxymethyl-7,8-dihydropterin, an enzymatic step in folate biosynthesis pathway.</text>
</comment>
<comment type="caution">
    <text evidence="14">The sequence shown here is derived from an EMBL/GenBank/DDBJ whole genome shotgun (WGS) entry which is preliminary data.</text>
</comment>
<keyword evidence="9" id="KW-0289">Folate biosynthesis</keyword>
<dbReference type="NCBIfam" id="TIGR01498">
    <property type="entry name" value="folK"/>
    <property type="match status" value="1"/>
</dbReference>
<evidence type="ECO:0000256" key="3">
    <source>
        <dbReference type="ARBA" id="ARBA00013253"/>
    </source>
</evidence>
<name>A0ABT5YLZ7_9PROT</name>
<keyword evidence="7" id="KW-0418">Kinase</keyword>
<keyword evidence="8" id="KW-0067">ATP-binding</keyword>
<dbReference type="Proteomes" id="UP001215503">
    <property type="component" value="Unassembled WGS sequence"/>
</dbReference>
<evidence type="ECO:0000313" key="14">
    <source>
        <dbReference type="EMBL" id="MDF2095289.1"/>
    </source>
</evidence>
<dbReference type="InterPro" id="IPR035907">
    <property type="entry name" value="Hppk_sf"/>
</dbReference>
<feature type="domain" description="7,8-dihydro-6-hydroxymethylpterin-pyrophosphokinase" evidence="13">
    <location>
        <begin position="6"/>
        <end position="139"/>
    </location>
</feature>
<dbReference type="Pfam" id="PF01288">
    <property type="entry name" value="HPPK"/>
    <property type="match status" value="1"/>
</dbReference>
<evidence type="ECO:0000259" key="13">
    <source>
        <dbReference type="Pfam" id="PF01288"/>
    </source>
</evidence>